<dbReference type="InterPro" id="IPR051199">
    <property type="entry name" value="LPS_LOS_Heptosyltrfase"/>
</dbReference>
<dbReference type="Proteomes" id="UP001549321">
    <property type="component" value="Unassembled WGS sequence"/>
</dbReference>
<accession>A0ABV2R5V8</accession>
<evidence type="ECO:0008006" key="5">
    <source>
        <dbReference type="Google" id="ProtNLM"/>
    </source>
</evidence>
<dbReference type="RefSeq" id="WP_354554318.1">
    <property type="nucleotide sequence ID" value="NZ_JBEPSM010000005.1"/>
</dbReference>
<name>A0ABV2R5V8_9HYPH</name>
<keyword evidence="4" id="KW-1185">Reference proteome</keyword>
<dbReference type="SUPFAM" id="SSF53756">
    <property type="entry name" value="UDP-Glycosyltransferase/glycogen phosphorylase"/>
    <property type="match status" value="1"/>
</dbReference>
<keyword evidence="1" id="KW-0328">Glycosyltransferase</keyword>
<dbReference type="InterPro" id="IPR002201">
    <property type="entry name" value="Glyco_trans_9"/>
</dbReference>
<reference evidence="3 4" key="1">
    <citation type="submission" date="2024-06" db="EMBL/GenBank/DDBJ databases">
        <title>Sorghum-associated microbial communities from plants grown in Nebraska, USA.</title>
        <authorList>
            <person name="Schachtman D."/>
        </authorList>
    </citation>
    <scope>NUCLEOTIDE SEQUENCE [LARGE SCALE GENOMIC DNA]</scope>
    <source>
        <strain evidence="3 4">3207</strain>
    </source>
</reference>
<dbReference type="Gene3D" id="3.40.50.2000">
    <property type="entry name" value="Glycogen Phosphorylase B"/>
    <property type="match status" value="1"/>
</dbReference>
<sequence>MTSTPAGAFAPIAVLSDRAGLGDALMVCPLIWAVAQRYPGHPIWWISSCPDRLTRPVHELVADIAPNFVHFPRARYWPVPVISALLKLPRFHRVFDVRSRVGDVLLARLFLKSGGFQSSIPIGKFHRPSLIVDRSWSTIEADAGQKLDWTVSARDGFHLPPQALALAAELFPAGRRHVGIAVTTKGGKGWPVPHNIAFAKLLLAEGLTPVFFSGPSEREEIAAIRAGVPEALFTPARYDGEAESVYRLELTAASARRMEIGVAPDTGLGHLMGISLVPMVSLFGPGQPERWAPQAVRNTIVQAPEIDGRRDMKSIEPAAALKAVLDMLRG</sequence>
<protein>
    <recommendedName>
        <fullName evidence="5">Glycosyltransferase family 9 protein</fullName>
    </recommendedName>
</protein>
<proteinExistence type="predicted"/>
<evidence type="ECO:0000256" key="2">
    <source>
        <dbReference type="ARBA" id="ARBA00022679"/>
    </source>
</evidence>
<evidence type="ECO:0000256" key="1">
    <source>
        <dbReference type="ARBA" id="ARBA00022676"/>
    </source>
</evidence>
<evidence type="ECO:0000313" key="4">
    <source>
        <dbReference type="Proteomes" id="UP001549321"/>
    </source>
</evidence>
<dbReference type="PANTHER" id="PTHR30160">
    <property type="entry name" value="TETRAACYLDISACCHARIDE 4'-KINASE-RELATED"/>
    <property type="match status" value="1"/>
</dbReference>
<evidence type="ECO:0000313" key="3">
    <source>
        <dbReference type="EMBL" id="MET4636615.1"/>
    </source>
</evidence>
<dbReference type="Pfam" id="PF01075">
    <property type="entry name" value="Glyco_transf_9"/>
    <property type="match status" value="1"/>
</dbReference>
<dbReference type="EMBL" id="JBEPSM010000005">
    <property type="protein sequence ID" value="MET4636615.1"/>
    <property type="molecule type" value="Genomic_DNA"/>
</dbReference>
<gene>
    <name evidence="3" type="ORF">ABIE08_004578</name>
</gene>
<keyword evidence="2" id="KW-0808">Transferase</keyword>
<comment type="caution">
    <text evidence="3">The sequence shown here is derived from an EMBL/GenBank/DDBJ whole genome shotgun (WGS) entry which is preliminary data.</text>
</comment>
<organism evidence="3 4">
    <name type="scientific">Kaistia defluvii</name>
    <dbReference type="NCBI Taxonomy" id="410841"/>
    <lineage>
        <taxon>Bacteria</taxon>
        <taxon>Pseudomonadati</taxon>
        <taxon>Pseudomonadota</taxon>
        <taxon>Alphaproteobacteria</taxon>
        <taxon>Hyphomicrobiales</taxon>
        <taxon>Kaistiaceae</taxon>
        <taxon>Kaistia</taxon>
    </lineage>
</organism>